<name>A0A401TJ74_CHIPU</name>
<proteinExistence type="predicted"/>
<gene>
    <name evidence="1" type="ORF">chiPu_0026480</name>
</gene>
<dbReference type="OrthoDB" id="9045756at2759"/>
<dbReference type="EMBL" id="BEZZ01080497">
    <property type="protein sequence ID" value="GCC42694.1"/>
    <property type="molecule type" value="Genomic_DNA"/>
</dbReference>
<accession>A0A401TJ74</accession>
<evidence type="ECO:0000313" key="1">
    <source>
        <dbReference type="EMBL" id="GCC42694.1"/>
    </source>
</evidence>
<dbReference type="PANTHER" id="PTHR45532">
    <property type="entry name" value="WD REPEAT-CONTAINING PROTEIN 97"/>
    <property type="match status" value="1"/>
</dbReference>
<keyword evidence="2" id="KW-1185">Reference proteome</keyword>
<organism evidence="1 2">
    <name type="scientific">Chiloscyllium punctatum</name>
    <name type="common">Brownbanded bambooshark</name>
    <name type="synonym">Hemiscyllium punctatum</name>
    <dbReference type="NCBI Taxonomy" id="137246"/>
    <lineage>
        <taxon>Eukaryota</taxon>
        <taxon>Metazoa</taxon>
        <taxon>Chordata</taxon>
        <taxon>Craniata</taxon>
        <taxon>Vertebrata</taxon>
        <taxon>Chondrichthyes</taxon>
        <taxon>Elasmobranchii</taxon>
        <taxon>Galeomorphii</taxon>
        <taxon>Galeoidea</taxon>
        <taxon>Orectolobiformes</taxon>
        <taxon>Hemiscylliidae</taxon>
        <taxon>Chiloscyllium</taxon>
    </lineage>
</organism>
<dbReference type="AlphaFoldDB" id="A0A401TJ74"/>
<comment type="caution">
    <text evidence="1">The sequence shown here is derived from an EMBL/GenBank/DDBJ whole genome shotgun (WGS) entry which is preliminary data.</text>
</comment>
<dbReference type="STRING" id="137246.A0A401TJ74"/>
<feature type="non-terminal residue" evidence="1">
    <location>
        <position position="124"/>
    </location>
</feature>
<dbReference type="PANTHER" id="PTHR45532:SF1">
    <property type="entry name" value="WD REPEAT-CONTAINING PROTEIN 97"/>
    <property type="match status" value="1"/>
</dbReference>
<sequence length="124" mass="14099">MGGELNCHNLTILNTNNALTREGEMVNNFPKVRCVLQLTRGCPVTGKDNTIKVWRVFPYAQESLSVLMNLYGAHPATHLCIMKTVFMVAFQNPARAVHTIVLYDIRKKTRKDHHPANDHEEEIT</sequence>
<dbReference type="Proteomes" id="UP000287033">
    <property type="component" value="Unassembled WGS sequence"/>
</dbReference>
<reference evidence="1 2" key="1">
    <citation type="journal article" date="2018" name="Nat. Ecol. Evol.">
        <title>Shark genomes provide insights into elasmobranch evolution and the origin of vertebrates.</title>
        <authorList>
            <person name="Hara Y"/>
            <person name="Yamaguchi K"/>
            <person name="Onimaru K"/>
            <person name="Kadota M"/>
            <person name="Koyanagi M"/>
            <person name="Keeley SD"/>
            <person name="Tatsumi K"/>
            <person name="Tanaka K"/>
            <person name="Motone F"/>
            <person name="Kageyama Y"/>
            <person name="Nozu R"/>
            <person name="Adachi N"/>
            <person name="Nishimura O"/>
            <person name="Nakagawa R"/>
            <person name="Tanegashima C"/>
            <person name="Kiyatake I"/>
            <person name="Matsumoto R"/>
            <person name="Murakumo K"/>
            <person name="Nishida K"/>
            <person name="Terakita A"/>
            <person name="Kuratani S"/>
            <person name="Sato K"/>
            <person name="Hyodo S Kuraku.S."/>
        </authorList>
    </citation>
    <scope>NUCLEOTIDE SEQUENCE [LARGE SCALE GENOMIC DNA]</scope>
</reference>
<evidence type="ECO:0000313" key="2">
    <source>
        <dbReference type="Proteomes" id="UP000287033"/>
    </source>
</evidence>
<protein>
    <submittedName>
        <fullName evidence="1">Uncharacterized protein</fullName>
    </submittedName>
</protein>